<accession>D5WDV0</accession>
<reference evidence="2" key="1">
    <citation type="submission" date="2010-04" db="EMBL/GenBank/DDBJ databases">
        <title>Complete sequence of chromosome 2 of Burkholderia sp. CCGE1002.</title>
        <authorList>
            <consortium name="US DOE Joint Genome Institute"/>
            <person name="Lucas S."/>
            <person name="Copeland A."/>
            <person name="Lapidus A."/>
            <person name="Cheng J.-F."/>
            <person name="Bruce D."/>
            <person name="Goodwin L."/>
            <person name="Pitluck S."/>
            <person name="Chertkov O."/>
            <person name="Detter J.C."/>
            <person name="Han C."/>
            <person name="Tapia R."/>
            <person name="Land M."/>
            <person name="Hauser L."/>
            <person name="Kyrpides N."/>
            <person name="Ovchinnikova G."/>
            <person name="Martinez-Romero E."/>
            <person name="Hernandez M.A.R."/>
            <person name="Tiedje J.M."/>
            <person name="Woyke T."/>
        </authorList>
    </citation>
    <scope>NUCLEOTIDE SEQUENCE [LARGE SCALE GENOMIC DNA]</scope>
    <source>
        <strain evidence="2">CCGE1002</strain>
    </source>
</reference>
<proteinExistence type="predicted"/>
<dbReference type="Proteomes" id="UP000002190">
    <property type="component" value="Chromosome 2"/>
</dbReference>
<dbReference type="GeneID" id="301096153"/>
<evidence type="ECO:0008006" key="3">
    <source>
        <dbReference type="Google" id="ProtNLM"/>
    </source>
</evidence>
<reference evidence="1 2" key="2">
    <citation type="journal article" date="2012" name="J. Bacteriol.">
        <title>Genome Sequences of Burkholderia sp. Strains CCGE1002 and H160, Isolated from Legume Nodules in Mexico and Brazil.</title>
        <authorList>
            <person name="Ormeno-Orrillo E."/>
            <person name="Rogel M.A."/>
            <person name="Chueire L.M."/>
            <person name="Tiedje J.M."/>
            <person name="Martinez-Romero E."/>
            <person name="Hungria M."/>
        </authorList>
    </citation>
    <scope>NUCLEOTIDE SEQUENCE [LARGE SCALE GENOMIC DNA]</scope>
    <source>
        <strain evidence="1 2">CCGE1002</strain>
    </source>
</reference>
<name>D5WDV0_PARAM</name>
<dbReference type="KEGG" id="bge:BC1002_4953"/>
<gene>
    <name evidence="1" type="ordered locus">BC1002_4953</name>
</gene>
<sequence length="132" mass="14544">MFVEMEVQDTWARIVGSLARAEQTDDEQQMSLSKKLRHADRSATRAGGGHATIIVVERPTRTSATIEWRDSTNCYYGAQLWRLVRARKSGVCALSGEPISRGDEIFKPCGRTGAVNADAMIRTSAMRACPAQ</sequence>
<dbReference type="EMBL" id="CP002014">
    <property type="protein sequence ID" value="ADG18903.1"/>
    <property type="molecule type" value="Genomic_DNA"/>
</dbReference>
<dbReference type="STRING" id="640511.BC1002_4953"/>
<dbReference type="InterPro" id="IPR021769">
    <property type="entry name" value="DUF3331"/>
</dbReference>
<evidence type="ECO:0000313" key="1">
    <source>
        <dbReference type="EMBL" id="ADG18903.1"/>
    </source>
</evidence>
<dbReference type="Pfam" id="PF11811">
    <property type="entry name" value="DUF3331"/>
    <property type="match status" value="1"/>
</dbReference>
<dbReference type="AlphaFoldDB" id="D5WDV0"/>
<dbReference type="RefSeq" id="WP_013092699.1">
    <property type="nucleotide sequence ID" value="NC_014118.1"/>
</dbReference>
<protein>
    <recommendedName>
        <fullName evidence="3">DUF3331 domain-containing protein</fullName>
    </recommendedName>
</protein>
<dbReference type="HOGENOM" id="CLU_119403_1_2_4"/>
<organism evidence="1 2">
    <name type="scientific">Paraburkholderia atlantica</name>
    <dbReference type="NCBI Taxonomy" id="2654982"/>
    <lineage>
        <taxon>Bacteria</taxon>
        <taxon>Pseudomonadati</taxon>
        <taxon>Pseudomonadota</taxon>
        <taxon>Betaproteobacteria</taxon>
        <taxon>Burkholderiales</taxon>
        <taxon>Burkholderiaceae</taxon>
        <taxon>Paraburkholderia</taxon>
    </lineage>
</organism>
<dbReference type="eggNOG" id="ENOG502ZJSN">
    <property type="taxonomic scope" value="Bacteria"/>
</dbReference>
<evidence type="ECO:0000313" key="2">
    <source>
        <dbReference type="Proteomes" id="UP000002190"/>
    </source>
</evidence>